<evidence type="ECO:0000313" key="4">
    <source>
        <dbReference type="Proteomes" id="UP001501436"/>
    </source>
</evidence>
<dbReference type="SUPFAM" id="SSF53474">
    <property type="entry name" value="alpha/beta-Hydrolases"/>
    <property type="match status" value="1"/>
</dbReference>
<dbReference type="InterPro" id="IPR011042">
    <property type="entry name" value="6-blade_b-propeller_TolB-like"/>
</dbReference>
<gene>
    <name evidence="3" type="ORF">GCM10023313_34300</name>
</gene>
<dbReference type="InterPro" id="IPR001375">
    <property type="entry name" value="Peptidase_S9_cat"/>
</dbReference>
<keyword evidence="4" id="KW-1185">Reference proteome</keyword>
<dbReference type="PANTHER" id="PTHR42776">
    <property type="entry name" value="SERINE PEPTIDASE S9 FAMILY MEMBER"/>
    <property type="match status" value="1"/>
</dbReference>
<dbReference type="InterPro" id="IPR029058">
    <property type="entry name" value="AB_hydrolase_fold"/>
</dbReference>
<reference evidence="4" key="1">
    <citation type="journal article" date="2019" name="Int. J. Syst. Evol. Microbiol.">
        <title>The Global Catalogue of Microorganisms (GCM) 10K type strain sequencing project: providing services to taxonomists for standard genome sequencing and annotation.</title>
        <authorList>
            <consortium name="The Broad Institute Genomics Platform"/>
            <consortium name="The Broad Institute Genome Sequencing Center for Infectious Disease"/>
            <person name="Wu L."/>
            <person name="Ma J."/>
        </authorList>
    </citation>
    <scope>NUCLEOTIDE SEQUENCE [LARGE SCALE GENOMIC DNA]</scope>
    <source>
        <strain evidence="4">JCM 18283</strain>
    </source>
</reference>
<dbReference type="EMBL" id="BAABJI010000004">
    <property type="protein sequence ID" value="GAA4926945.1"/>
    <property type="molecule type" value="Genomic_DNA"/>
</dbReference>
<comment type="caution">
    <text evidence="3">The sequence shown here is derived from an EMBL/GenBank/DDBJ whole genome shotgun (WGS) entry which is preliminary data.</text>
</comment>
<accession>A0ABP9G3P2</accession>
<protein>
    <submittedName>
        <fullName evidence="3">S9 family peptidase</fullName>
    </submittedName>
</protein>
<feature type="domain" description="Peptidase S9 prolyl oligopeptidase catalytic" evidence="2">
    <location>
        <begin position="417"/>
        <end position="629"/>
    </location>
</feature>
<proteinExistence type="predicted"/>
<evidence type="ECO:0000259" key="2">
    <source>
        <dbReference type="Pfam" id="PF00326"/>
    </source>
</evidence>
<evidence type="ECO:0000313" key="3">
    <source>
        <dbReference type="EMBL" id="GAA4926945.1"/>
    </source>
</evidence>
<dbReference type="Gene3D" id="2.120.10.30">
    <property type="entry name" value="TolB, C-terminal domain"/>
    <property type="match status" value="1"/>
</dbReference>
<dbReference type="PROSITE" id="PS51257">
    <property type="entry name" value="PROKAR_LIPOPROTEIN"/>
    <property type="match status" value="1"/>
</dbReference>
<keyword evidence="1" id="KW-0378">Hydrolase</keyword>
<dbReference type="PANTHER" id="PTHR42776:SF27">
    <property type="entry name" value="DIPEPTIDYL PEPTIDASE FAMILY MEMBER 6"/>
    <property type="match status" value="1"/>
</dbReference>
<evidence type="ECO:0000256" key="1">
    <source>
        <dbReference type="ARBA" id="ARBA00022801"/>
    </source>
</evidence>
<organism evidence="3 4">
    <name type="scientific">Mucilaginibacter defluvii</name>
    <dbReference type="NCBI Taxonomy" id="1196019"/>
    <lineage>
        <taxon>Bacteria</taxon>
        <taxon>Pseudomonadati</taxon>
        <taxon>Bacteroidota</taxon>
        <taxon>Sphingobacteriia</taxon>
        <taxon>Sphingobacteriales</taxon>
        <taxon>Sphingobacteriaceae</taxon>
        <taxon>Mucilaginibacter</taxon>
    </lineage>
</organism>
<dbReference type="Pfam" id="PF00326">
    <property type="entry name" value="Peptidase_S9"/>
    <property type="match status" value="1"/>
</dbReference>
<dbReference type="RefSeq" id="WP_345333188.1">
    <property type="nucleotide sequence ID" value="NZ_BAABJI010000004.1"/>
</dbReference>
<dbReference type="SUPFAM" id="SSF82171">
    <property type="entry name" value="DPP6 N-terminal domain-like"/>
    <property type="match status" value="1"/>
</dbReference>
<sequence length="632" mass="72023">MSVMLRVWRLLFFLLILAGGISCTEKSPDKIPVLDFFKTPDRSFFRISPDGKYISYLKSHNSKQNLFVQSLVDGKGRMVTEFSDYPVTDYFWTYNNQIVYSRDMVAADSLKMFALDVNTFKTRPIFSGHKVKFRLLNRSRTSPDVLTVSLNKRDEGIFDVYHLNIRTGALELYITNPGDITDWITDTDGKILLARASDGVNTTVLYRPNEQTPFKPVIVSNFRDAIRPIALTRDSENFYALSNLSQDKMALVKIDAQTGKQLAVIFKQDDADIMYVEYFKDKHRMDFAAWDGSKPQKHFFNDSVKALYDRISSNFAGNETRIIDRDSAEKKFIVYTYSDRDPGSYYLYDYKSAKLTRLGETNSSIRAAQMSEMKPVSYKAADGLEINGYLTLPLGSDGKNLPVVVMPHGGPWARSNWGYNAEVQFLANRGYAVLQMNYRGSAGYGKAFRNAGFKQVGGKIQDDITDGVKWLIDQKIADPKRIAIYGSGFGGFSALYGVSFNPGMYKCAIVQNGLINFFTFIKDAPPFFKPYLKMTYEMVGNPETDAEHLRAISPVFHTDKIKVPIMILQGGKDIRANITELNQFVLELRKKKVPVNYILKNDERSFFRNEANRILMYTEMEKFLEAYLSAKN</sequence>
<dbReference type="Gene3D" id="3.40.50.1820">
    <property type="entry name" value="alpha/beta hydrolase"/>
    <property type="match status" value="1"/>
</dbReference>
<name>A0ABP9G3P2_9SPHI</name>
<dbReference type="Proteomes" id="UP001501436">
    <property type="component" value="Unassembled WGS sequence"/>
</dbReference>